<dbReference type="RefSeq" id="WP_015395743.1">
    <property type="nucleotide sequence ID" value="NC_020291.1"/>
</dbReference>
<evidence type="ECO:0000313" key="2">
    <source>
        <dbReference type="Proteomes" id="UP000011728"/>
    </source>
</evidence>
<proteinExistence type="predicted"/>
<sequence>MENKPVYITFEELGIVMCKADTKRKILNPIWDKMYLESVQIFYKMGYVFRDKDKPKKYYSDEEVKEKIIDKLREASIEI</sequence>
<name>M1MY28_9CLOT</name>
<evidence type="ECO:0000313" key="1">
    <source>
        <dbReference type="EMBL" id="AGF59436.1"/>
    </source>
</evidence>
<accession>M1MY28</accession>
<dbReference type="PATRIC" id="fig|931276.5.peg.5757"/>
<gene>
    <name evidence="1" type="ORF">Cspa_c57110</name>
</gene>
<dbReference type="AlphaFoldDB" id="M1MY28"/>
<organism evidence="1 2">
    <name type="scientific">Clostridium saccharoperbutylacetonicum N1-4(HMT)</name>
    <dbReference type="NCBI Taxonomy" id="931276"/>
    <lineage>
        <taxon>Bacteria</taxon>
        <taxon>Bacillati</taxon>
        <taxon>Bacillota</taxon>
        <taxon>Clostridia</taxon>
        <taxon>Eubacteriales</taxon>
        <taxon>Clostridiaceae</taxon>
        <taxon>Clostridium</taxon>
    </lineage>
</organism>
<reference evidence="1 2" key="1">
    <citation type="submission" date="2013-02" db="EMBL/GenBank/DDBJ databases">
        <title>Genome sequence of Clostridium saccharoperbutylacetonicum N1-4(HMT).</title>
        <authorList>
            <person name="Poehlein A."/>
            <person name="Daniel R."/>
        </authorList>
    </citation>
    <scope>NUCLEOTIDE SEQUENCE [LARGE SCALE GENOMIC DNA]</scope>
    <source>
        <strain evidence="2">N1-4(HMT)</strain>
    </source>
</reference>
<dbReference type="Proteomes" id="UP000011728">
    <property type="component" value="Chromosome"/>
</dbReference>
<dbReference type="OrthoDB" id="9928168at2"/>
<keyword evidence="2" id="KW-1185">Reference proteome</keyword>
<dbReference type="EMBL" id="CP004121">
    <property type="protein sequence ID" value="AGF59436.1"/>
    <property type="molecule type" value="Genomic_DNA"/>
</dbReference>
<protein>
    <submittedName>
        <fullName evidence="1">Uncharacterized protein</fullName>
    </submittedName>
</protein>
<dbReference type="eggNOG" id="ENOG5030GQ8">
    <property type="taxonomic scope" value="Bacteria"/>
</dbReference>
<dbReference type="HOGENOM" id="CLU_2599905_0_0_9"/>
<dbReference type="KEGG" id="csr:Cspa_c57110"/>